<comment type="caution">
    <text evidence="4">The sequence shown here is derived from an EMBL/GenBank/DDBJ whole genome shotgun (WGS) entry which is preliminary data.</text>
</comment>
<feature type="compositionally biased region" description="Basic and acidic residues" evidence="1">
    <location>
        <begin position="216"/>
        <end position="226"/>
    </location>
</feature>
<dbReference type="Pfam" id="PF13349">
    <property type="entry name" value="DUF4097"/>
    <property type="match status" value="1"/>
</dbReference>
<dbReference type="EMBL" id="JACHKF010000001">
    <property type="protein sequence ID" value="MBB6565299.1"/>
    <property type="molecule type" value="Genomic_DNA"/>
</dbReference>
<keyword evidence="5" id="KW-1185">Reference proteome</keyword>
<evidence type="ECO:0000256" key="1">
    <source>
        <dbReference type="SAM" id="MobiDB-lite"/>
    </source>
</evidence>
<organism evidence="4 5">
    <name type="scientific">Kribbella sandramycini</name>
    <dbReference type="NCBI Taxonomy" id="60450"/>
    <lineage>
        <taxon>Bacteria</taxon>
        <taxon>Bacillati</taxon>
        <taxon>Actinomycetota</taxon>
        <taxon>Actinomycetes</taxon>
        <taxon>Propionibacteriales</taxon>
        <taxon>Kribbellaceae</taxon>
        <taxon>Kribbella</taxon>
    </lineage>
</organism>
<sequence>MESKKLGVAVLVIAAGFGLWQFGDRGKDAEHRVDAKIDTVQLAADRADISIRVSDDEQTVVREKRRFWFFDRDDAYSVDGGTLKLDGDCGWNCDADFEVTVPKGTKVIGKSGSGDLKLVGVAGVDADARSGDIEVSNVSGDVDLDLTSGDVSVHNLTGRLNVKANSGDIEAAGLRGGAVAVETTSGDMELQLSEANDIRAKGTSGDIEISAPGDGYRVDTRTRSGDIENGFGNDSSGARSLSVETVSGDIELQRN</sequence>
<name>A0A7Y4P057_9ACTN</name>
<dbReference type="InterPro" id="IPR025164">
    <property type="entry name" value="Toastrack_DUF4097"/>
</dbReference>
<dbReference type="RefSeq" id="WP_171674069.1">
    <property type="nucleotide sequence ID" value="NZ_BAAAGT010000001.1"/>
</dbReference>
<dbReference type="Proteomes" id="UP000553957">
    <property type="component" value="Unassembled WGS sequence"/>
</dbReference>
<evidence type="ECO:0000313" key="5">
    <source>
        <dbReference type="Proteomes" id="UP000534306"/>
    </source>
</evidence>
<accession>A0A7Y4P057</accession>
<evidence type="ECO:0000259" key="2">
    <source>
        <dbReference type="Pfam" id="PF13349"/>
    </source>
</evidence>
<dbReference type="AlphaFoldDB" id="A0A7Y4P057"/>
<dbReference type="Proteomes" id="UP000534306">
    <property type="component" value="Unassembled WGS sequence"/>
</dbReference>
<evidence type="ECO:0000313" key="3">
    <source>
        <dbReference type="EMBL" id="MBB6565299.1"/>
    </source>
</evidence>
<evidence type="ECO:0000313" key="4">
    <source>
        <dbReference type="EMBL" id="NOL41568.1"/>
    </source>
</evidence>
<gene>
    <name evidence="3" type="ORF">HNR71_000936</name>
    <name evidence="4" type="ORF">HPO96_15080</name>
</gene>
<reference evidence="3 6" key="2">
    <citation type="submission" date="2020-08" db="EMBL/GenBank/DDBJ databases">
        <title>Sequencing the genomes of 1000 actinobacteria strains.</title>
        <authorList>
            <person name="Klenk H.-P."/>
        </authorList>
    </citation>
    <scope>NUCLEOTIDE SEQUENCE [LARGE SCALE GENOMIC DNA]</scope>
    <source>
        <strain evidence="3 6">DSM 15626</strain>
    </source>
</reference>
<proteinExistence type="predicted"/>
<protein>
    <submittedName>
        <fullName evidence="4">DUF4097 family beta strand repeat protein</fullName>
    </submittedName>
</protein>
<feature type="region of interest" description="Disordered" evidence="1">
    <location>
        <begin position="204"/>
        <end position="239"/>
    </location>
</feature>
<dbReference type="EMBL" id="JABJRC010000003">
    <property type="protein sequence ID" value="NOL41568.1"/>
    <property type="molecule type" value="Genomic_DNA"/>
</dbReference>
<evidence type="ECO:0000313" key="6">
    <source>
        <dbReference type="Proteomes" id="UP000553957"/>
    </source>
</evidence>
<feature type="domain" description="DUF4097" evidence="2">
    <location>
        <begin position="46"/>
        <end position="252"/>
    </location>
</feature>
<reference evidence="4 5" key="1">
    <citation type="submission" date="2020-05" db="EMBL/GenBank/DDBJ databases">
        <title>Genome sequence of Kribbella sandramycini ATCC 39419.</title>
        <authorList>
            <person name="Maclea K.S."/>
            <person name="Fair J.L."/>
        </authorList>
    </citation>
    <scope>NUCLEOTIDE SEQUENCE [LARGE SCALE GENOMIC DNA]</scope>
    <source>
        <strain evidence="4 5">ATCC 39419</strain>
    </source>
</reference>